<dbReference type="InterPro" id="IPR035686">
    <property type="entry name" value="CPSase_GATase1"/>
</dbReference>
<dbReference type="PRINTS" id="PR00097">
    <property type="entry name" value="ANTSNTHASEII"/>
</dbReference>
<dbReference type="Gene3D" id="3.50.30.20">
    <property type="entry name" value="Carbamoyl-phosphate synthase small subunit, N-terminal domain"/>
    <property type="match status" value="1"/>
</dbReference>
<dbReference type="AlphaFoldDB" id="A0A645BFE2"/>
<feature type="domain" description="Carbamoyl-phosphate synthase small subunit N-terminal" evidence="10">
    <location>
        <begin position="1"/>
        <end position="131"/>
    </location>
</feature>
<evidence type="ECO:0000256" key="6">
    <source>
        <dbReference type="ARBA" id="ARBA00022840"/>
    </source>
</evidence>
<dbReference type="SMART" id="SM01097">
    <property type="entry name" value="CPSase_sm_chain"/>
    <property type="match status" value="1"/>
</dbReference>
<dbReference type="NCBIfam" id="TIGR01368">
    <property type="entry name" value="CPSaseIIsmall"/>
    <property type="match status" value="1"/>
</dbReference>
<dbReference type="GO" id="GO:0005524">
    <property type="term" value="F:ATP binding"/>
    <property type="evidence" value="ECO:0007669"/>
    <property type="project" value="UniProtKB-KW"/>
</dbReference>
<keyword evidence="6" id="KW-0067">ATP-binding</keyword>
<dbReference type="HAMAP" id="MF_01209">
    <property type="entry name" value="CPSase_S_chain"/>
    <property type="match status" value="1"/>
</dbReference>
<dbReference type="InterPro" id="IPR017926">
    <property type="entry name" value="GATASE"/>
</dbReference>
<dbReference type="SUPFAM" id="SSF52021">
    <property type="entry name" value="Carbamoyl phosphate synthetase, small subunit N-terminal domain"/>
    <property type="match status" value="1"/>
</dbReference>
<dbReference type="CDD" id="cd01744">
    <property type="entry name" value="GATase1_CPSase"/>
    <property type="match status" value="1"/>
</dbReference>
<reference evidence="11" key="1">
    <citation type="submission" date="2019-08" db="EMBL/GenBank/DDBJ databases">
        <authorList>
            <person name="Kucharzyk K."/>
            <person name="Murdoch R.W."/>
            <person name="Higgins S."/>
            <person name="Loffler F."/>
        </authorList>
    </citation>
    <scope>NUCLEOTIDE SEQUENCE</scope>
</reference>
<evidence type="ECO:0000256" key="3">
    <source>
        <dbReference type="ARBA" id="ARBA00012738"/>
    </source>
</evidence>
<dbReference type="Pfam" id="PF00117">
    <property type="entry name" value="GATase"/>
    <property type="match status" value="1"/>
</dbReference>
<organism evidence="11">
    <name type="scientific">bioreactor metagenome</name>
    <dbReference type="NCBI Taxonomy" id="1076179"/>
    <lineage>
        <taxon>unclassified sequences</taxon>
        <taxon>metagenomes</taxon>
        <taxon>ecological metagenomes</taxon>
    </lineage>
</organism>
<keyword evidence="4 11" id="KW-0436">Ligase</keyword>
<sequence length="365" mass="41281">MDRKLVLANHAEFYGKGFGSCKERISEVVFNTSMVGYQEILSDPSYTAQLVAMTYPLIGNYGITEEDYESKLIGPSGLIVREYNDKPSNFRYTKTINELLEENDVVGLTHIDTRRLTRIIRDQGSMLGLICDAQLPQAEAMARLDAYVWPKDQVKQVSCRKKWYSRCANPRYNVVAIDCGIKYNIIRELNRFGCNVTIVPYDLPSAKLMEMKPDGIFLSNGPGDPNDVPEVIRLIQELQGKTAIFGICLGHQMIALANGLKTYKLKFGHRGANHPVIDRQTGKVEITAQNHSYAVAMFESSAFPQITITHQNLLDQTIEGLRISRDHVISCQYHPEAAAGPEDSKYLFQAFIDDMEQLKREQHHD</sequence>
<evidence type="ECO:0000313" key="11">
    <source>
        <dbReference type="EMBL" id="MPM63836.1"/>
    </source>
</evidence>
<dbReference type="EC" id="6.3.5.5" evidence="3"/>
<keyword evidence="5" id="KW-0547">Nucleotide-binding</keyword>
<evidence type="ECO:0000259" key="10">
    <source>
        <dbReference type="SMART" id="SM01097"/>
    </source>
</evidence>
<dbReference type="InterPro" id="IPR036480">
    <property type="entry name" value="CarbP_synth_ssu_N_sf"/>
</dbReference>
<dbReference type="EMBL" id="VSSQ01019629">
    <property type="protein sequence ID" value="MPM63836.1"/>
    <property type="molecule type" value="Genomic_DNA"/>
</dbReference>
<evidence type="ECO:0000256" key="2">
    <source>
        <dbReference type="ARBA" id="ARBA00007800"/>
    </source>
</evidence>
<comment type="catalytic activity">
    <reaction evidence="9">
        <text>hydrogencarbonate + L-glutamine + 2 ATP + H2O = carbamoyl phosphate + L-glutamate + 2 ADP + phosphate + 2 H(+)</text>
        <dbReference type="Rhea" id="RHEA:18633"/>
        <dbReference type="ChEBI" id="CHEBI:15377"/>
        <dbReference type="ChEBI" id="CHEBI:15378"/>
        <dbReference type="ChEBI" id="CHEBI:17544"/>
        <dbReference type="ChEBI" id="CHEBI:29985"/>
        <dbReference type="ChEBI" id="CHEBI:30616"/>
        <dbReference type="ChEBI" id="CHEBI:43474"/>
        <dbReference type="ChEBI" id="CHEBI:58228"/>
        <dbReference type="ChEBI" id="CHEBI:58359"/>
        <dbReference type="ChEBI" id="CHEBI:456216"/>
        <dbReference type="EC" id="6.3.5.5"/>
    </reaction>
</comment>
<dbReference type="InterPro" id="IPR006274">
    <property type="entry name" value="CarbamoylP_synth_ssu"/>
</dbReference>
<gene>
    <name evidence="11" type="primary">carA_45</name>
    <name evidence="11" type="ORF">SDC9_110720</name>
</gene>
<dbReference type="GO" id="GO:0006207">
    <property type="term" value="P:'de novo' pyrimidine nucleobase biosynthetic process"/>
    <property type="evidence" value="ECO:0007669"/>
    <property type="project" value="InterPro"/>
</dbReference>
<protein>
    <recommendedName>
        <fullName evidence="3">carbamoyl-phosphate synthase (glutamine-hydrolyzing)</fullName>
        <ecNumber evidence="3">6.3.5.5</ecNumber>
    </recommendedName>
    <alternativeName>
        <fullName evidence="8">Arginine-specific carbamoyl phosphate synthetase, glutamine chain</fullName>
    </alternativeName>
</protein>
<name>A0A645BFE2_9ZZZZ</name>
<dbReference type="NCBIfam" id="NF009475">
    <property type="entry name" value="PRK12838.1"/>
    <property type="match status" value="1"/>
</dbReference>
<dbReference type="Pfam" id="PF00988">
    <property type="entry name" value="CPSase_sm_chain"/>
    <property type="match status" value="1"/>
</dbReference>
<proteinExistence type="inferred from homology"/>
<comment type="pathway">
    <text evidence="1">Amino-acid biosynthesis; L-arginine biosynthesis; carbamoyl phosphate from bicarbonate: step 1/1.</text>
</comment>
<dbReference type="PROSITE" id="PS51273">
    <property type="entry name" value="GATASE_TYPE_1"/>
    <property type="match status" value="1"/>
</dbReference>
<evidence type="ECO:0000256" key="8">
    <source>
        <dbReference type="ARBA" id="ARBA00044340"/>
    </source>
</evidence>
<dbReference type="SUPFAM" id="SSF52317">
    <property type="entry name" value="Class I glutamine amidotransferase-like"/>
    <property type="match status" value="1"/>
</dbReference>
<dbReference type="Gene3D" id="3.40.50.880">
    <property type="match status" value="1"/>
</dbReference>
<dbReference type="PRINTS" id="PR00099">
    <property type="entry name" value="CPSGATASE"/>
</dbReference>
<evidence type="ECO:0000256" key="9">
    <source>
        <dbReference type="ARBA" id="ARBA00048816"/>
    </source>
</evidence>
<accession>A0A645BFE2</accession>
<dbReference type="InterPro" id="IPR002474">
    <property type="entry name" value="CarbamoylP_synth_ssu_N"/>
</dbReference>
<dbReference type="GO" id="GO:0004088">
    <property type="term" value="F:carbamoyl-phosphate synthase (glutamine-hydrolyzing) activity"/>
    <property type="evidence" value="ECO:0007669"/>
    <property type="project" value="UniProtKB-EC"/>
</dbReference>
<dbReference type="InterPro" id="IPR029062">
    <property type="entry name" value="Class_I_gatase-like"/>
</dbReference>
<comment type="similarity">
    <text evidence="2">Belongs to the CarA family.</text>
</comment>
<evidence type="ECO:0000256" key="7">
    <source>
        <dbReference type="ARBA" id="ARBA00022962"/>
    </source>
</evidence>
<comment type="caution">
    <text evidence="11">The sequence shown here is derived from an EMBL/GenBank/DDBJ whole genome shotgun (WGS) entry which is preliminary data.</text>
</comment>
<evidence type="ECO:0000256" key="4">
    <source>
        <dbReference type="ARBA" id="ARBA00022598"/>
    </source>
</evidence>
<dbReference type="InterPro" id="IPR050472">
    <property type="entry name" value="Anth_synth/Amidotransfase"/>
</dbReference>
<dbReference type="PANTHER" id="PTHR43418:SF7">
    <property type="entry name" value="CARBAMOYL-PHOSPHATE SYNTHASE SMALL CHAIN"/>
    <property type="match status" value="1"/>
</dbReference>
<evidence type="ECO:0000256" key="1">
    <source>
        <dbReference type="ARBA" id="ARBA00005077"/>
    </source>
</evidence>
<keyword evidence="7" id="KW-0315">Glutamine amidotransferase</keyword>
<dbReference type="PANTHER" id="PTHR43418">
    <property type="entry name" value="MULTIFUNCTIONAL TRYPTOPHAN BIOSYNTHESIS PROTEIN-RELATED"/>
    <property type="match status" value="1"/>
</dbReference>
<dbReference type="GO" id="GO:0006541">
    <property type="term" value="P:glutamine metabolic process"/>
    <property type="evidence" value="ECO:0007669"/>
    <property type="project" value="InterPro"/>
</dbReference>
<evidence type="ECO:0000256" key="5">
    <source>
        <dbReference type="ARBA" id="ARBA00022741"/>
    </source>
</evidence>
<dbReference type="PRINTS" id="PR00096">
    <property type="entry name" value="GATASE"/>
</dbReference>